<accession>A0A9P6ICT1</accession>
<proteinExistence type="inferred from homology"/>
<dbReference type="InterPro" id="IPR036188">
    <property type="entry name" value="FAD/NAD-bd_sf"/>
</dbReference>
<comment type="cofactor">
    <cofactor evidence="1">
        <name>FAD</name>
        <dbReference type="ChEBI" id="CHEBI:57692"/>
    </cofactor>
</comment>
<gene>
    <name evidence="7" type="ORF">CkaCkLH20_06223</name>
</gene>
<keyword evidence="4" id="KW-0274">FAD</keyword>
<evidence type="ECO:0000256" key="4">
    <source>
        <dbReference type="ARBA" id="ARBA00022827"/>
    </source>
</evidence>
<dbReference type="InterPro" id="IPR006076">
    <property type="entry name" value="FAD-dep_OxRdtase"/>
</dbReference>
<reference evidence="7" key="1">
    <citation type="submission" date="2020-03" db="EMBL/GenBank/DDBJ databases">
        <authorList>
            <person name="He L."/>
        </authorList>
    </citation>
    <scope>NUCLEOTIDE SEQUENCE</scope>
    <source>
        <strain evidence="7">CkLH20</strain>
    </source>
</reference>
<dbReference type="GeneID" id="62162014"/>
<dbReference type="OrthoDB" id="2219495at2759"/>
<reference evidence="7" key="2">
    <citation type="submission" date="2020-11" db="EMBL/GenBank/DDBJ databases">
        <title>Whole genome sequencing of Colletotrichum sp.</title>
        <authorList>
            <person name="Li H."/>
        </authorList>
    </citation>
    <scope>NUCLEOTIDE SEQUENCE</scope>
    <source>
        <strain evidence="7">CkLH20</strain>
    </source>
</reference>
<feature type="domain" description="FAD dependent oxidoreductase" evidence="6">
    <location>
        <begin position="9"/>
        <end position="387"/>
    </location>
</feature>
<sequence length="424" mass="47091">MAVKSRLPIFIVGAGVFGAAGALTAIIKHPDSEVVLIDPSHLPHPRSASYDVSKIIRDDYGQTLHIHMARSAMNVWLDADSLYSKFFHRVGMLRCQPDDFNEKSLAAYKKAGIPTKSRWVDVAEVSPVLAGADFGGMDKVMYNPDYGYVDAEACLAAVRQEAVDRGVKLLVGEVTSLTFDDAGDCTGVRLQTEGASQELRGKVLLCTGARTAALLRDSAPERTELHAGNRLKATGAMSFTVRIDGELKERFDAGPVPVFKNRVEEVMGELVSYKNGLLKFNRDGCWTLNKDEPWVAPNEPGLTEWVTDPKAIPDSIKQLARQTIVGLCGKDLADCEIEEYRFCWDAYTPNHDFIISKHPHSQNLYVATGGTFHGWKFLPVLGDYIVKMLDNELEPKYRQLWDWDRVHDEDANTTYPILGALSEQ</sequence>
<evidence type="ECO:0000256" key="2">
    <source>
        <dbReference type="ARBA" id="ARBA00010989"/>
    </source>
</evidence>
<dbReference type="InterPro" id="IPR045170">
    <property type="entry name" value="MTOX"/>
</dbReference>
<dbReference type="Proteomes" id="UP000781932">
    <property type="component" value="Unassembled WGS sequence"/>
</dbReference>
<organism evidence="7 8">
    <name type="scientific">Colletotrichum karsti</name>
    <dbReference type="NCBI Taxonomy" id="1095194"/>
    <lineage>
        <taxon>Eukaryota</taxon>
        <taxon>Fungi</taxon>
        <taxon>Dikarya</taxon>
        <taxon>Ascomycota</taxon>
        <taxon>Pezizomycotina</taxon>
        <taxon>Sordariomycetes</taxon>
        <taxon>Hypocreomycetidae</taxon>
        <taxon>Glomerellales</taxon>
        <taxon>Glomerellaceae</taxon>
        <taxon>Colletotrichum</taxon>
        <taxon>Colletotrichum boninense species complex</taxon>
    </lineage>
</organism>
<keyword evidence="5" id="KW-0560">Oxidoreductase</keyword>
<dbReference type="AlphaFoldDB" id="A0A9P6ICT1"/>
<keyword evidence="3" id="KW-0285">Flavoprotein</keyword>
<dbReference type="PANTHER" id="PTHR10961">
    <property type="entry name" value="PEROXISOMAL SARCOSINE OXIDASE"/>
    <property type="match status" value="1"/>
</dbReference>
<evidence type="ECO:0000313" key="7">
    <source>
        <dbReference type="EMBL" id="KAF9876280.1"/>
    </source>
</evidence>
<evidence type="ECO:0000313" key="8">
    <source>
        <dbReference type="Proteomes" id="UP000781932"/>
    </source>
</evidence>
<dbReference type="PANTHER" id="PTHR10961:SF46">
    <property type="entry name" value="PEROXISOMAL SARCOSINE OXIDASE"/>
    <property type="match status" value="1"/>
</dbReference>
<dbReference type="EMBL" id="JAATWM020000018">
    <property type="protein sequence ID" value="KAF9876280.1"/>
    <property type="molecule type" value="Genomic_DNA"/>
</dbReference>
<dbReference type="GO" id="GO:0050660">
    <property type="term" value="F:flavin adenine dinucleotide binding"/>
    <property type="evidence" value="ECO:0007669"/>
    <property type="project" value="InterPro"/>
</dbReference>
<dbReference type="SUPFAM" id="SSF51905">
    <property type="entry name" value="FAD/NAD(P)-binding domain"/>
    <property type="match status" value="1"/>
</dbReference>
<dbReference type="Pfam" id="PF01266">
    <property type="entry name" value="DAO"/>
    <property type="match status" value="1"/>
</dbReference>
<evidence type="ECO:0000256" key="1">
    <source>
        <dbReference type="ARBA" id="ARBA00001974"/>
    </source>
</evidence>
<dbReference type="Gene3D" id="3.50.50.60">
    <property type="entry name" value="FAD/NAD(P)-binding domain"/>
    <property type="match status" value="1"/>
</dbReference>
<comment type="caution">
    <text evidence="7">The sequence shown here is derived from an EMBL/GenBank/DDBJ whole genome shotgun (WGS) entry which is preliminary data.</text>
</comment>
<keyword evidence="8" id="KW-1185">Reference proteome</keyword>
<name>A0A9P6ICT1_9PEZI</name>
<protein>
    <submittedName>
        <fullName evidence="7">FAD dependent oxidoreductase</fullName>
    </submittedName>
</protein>
<dbReference type="Gene3D" id="3.30.9.10">
    <property type="entry name" value="D-Amino Acid Oxidase, subunit A, domain 2"/>
    <property type="match status" value="1"/>
</dbReference>
<evidence type="ECO:0000256" key="3">
    <source>
        <dbReference type="ARBA" id="ARBA00022630"/>
    </source>
</evidence>
<dbReference type="RefSeq" id="XP_038745741.1">
    <property type="nucleotide sequence ID" value="XM_038888940.1"/>
</dbReference>
<comment type="similarity">
    <text evidence="2">Belongs to the MSOX/MTOX family.</text>
</comment>
<evidence type="ECO:0000259" key="6">
    <source>
        <dbReference type="Pfam" id="PF01266"/>
    </source>
</evidence>
<evidence type="ECO:0000256" key="5">
    <source>
        <dbReference type="ARBA" id="ARBA00023002"/>
    </source>
</evidence>
<dbReference type="GO" id="GO:0008115">
    <property type="term" value="F:sarcosine oxidase activity"/>
    <property type="evidence" value="ECO:0007669"/>
    <property type="project" value="TreeGrafter"/>
</dbReference>